<feature type="region of interest" description="Disordered" evidence="9">
    <location>
        <begin position="144"/>
        <end position="174"/>
    </location>
</feature>
<evidence type="ECO:0000256" key="7">
    <source>
        <dbReference type="ARBA" id="ARBA00022989"/>
    </source>
</evidence>
<organism evidence="11 12">
    <name type="scientific">Luteimonas aestuarii</name>
    <dbReference type="NCBI Taxonomy" id="453837"/>
    <lineage>
        <taxon>Bacteria</taxon>
        <taxon>Pseudomonadati</taxon>
        <taxon>Pseudomonadota</taxon>
        <taxon>Gammaproteobacteria</taxon>
        <taxon>Lysobacterales</taxon>
        <taxon>Lysobacteraceae</taxon>
        <taxon>Luteimonas</taxon>
    </lineage>
</organism>
<feature type="domain" description="Type II secretion system protein GspC N-terminal" evidence="10">
    <location>
        <begin position="74"/>
        <end position="136"/>
    </location>
</feature>
<evidence type="ECO:0000256" key="3">
    <source>
        <dbReference type="ARBA" id="ARBA00022475"/>
    </source>
</evidence>
<keyword evidence="8" id="KW-0472">Membrane</keyword>
<evidence type="ECO:0000256" key="5">
    <source>
        <dbReference type="ARBA" id="ARBA00022692"/>
    </source>
</evidence>
<proteinExistence type="predicted"/>
<evidence type="ECO:0000256" key="9">
    <source>
        <dbReference type="SAM" id="MobiDB-lite"/>
    </source>
</evidence>
<keyword evidence="2" id="KW-0813">Transport</keyword>
<evidence type="ECO:0000256" key="4">
    <source>
        <dbReference type="ARBA" id="ARBA00022519"/>
    </source>
</evidence>
<dbReference type="OrthoDB" id="1491375at2"/>
<evidence type="ECO:0000313" key="11">
    <source>
        <dbReference type="EMBL" id="TDK28678.1"/>
    </source>
</evidence>
<feature type="region of interest" description="Disordered" evidence="9">
    <location>
        <begin position="53"/>
        <end position="105"/>
    </location>
</feature>
<keyword evidence="12" id="KW-1185">Reference proteome</keyword>
<dbReference type="EMBL" id="SMTF01000001">
    <property type="protein sequence ID" value="TDK28678.1"/>
    <property type="molecule type" value="Genomic_DNA"/>
</dbReference>
<evidence type="ECO:0000256" key="2">
    <source>
        <dbReference type="ARBA" id="ARBA00022448"/>
    </source>
</evidence>
<evidence type="ECO:0000256" key="8">
    <source>
        <dbReference type="ARBA" id="ARBA00023136"/>
    </source>
</evidence>
<dbReference type="Gene3D" id="2.30.42.10">
    <property type="match status" value="1"/>
</dbReference>
<dbReference type="Proteomes" id="UP000294796">
    <property type="component" value="Unassembled WGS sequence"/>
</dbReference>
<evidence type="ECO:0000256" key="1">
    <source>
        <dbReference type="ARBA" id="ARBA00004533"/>
    </source>
</evidence>
<dbReference type="GO" id="GO:0015031">
    <property type="term" value="P:protein transport"/>
    <property type="evidence" value="ECO:0007669"/>
    <property type="project" value="UniProtKB-KW"/>
</dbReference>
<dbReference type="Gene3D" id="2.30.30.830">
    <property type="match status" value="1"/>
</dbReference>
<keyword evidence="6" id="KW-0653">Protein transport</keyword>
<sequence length="271" mass="28012">MPLVTTLSQNSPRLLTAIQFCLLAVLAAQGVRLSWGLLAPVAPAPVVLDPLPTGDARPTAARPDPFHPEGGGASATAPQGDWTLHGVRRTPDGSGSTAILSQAGGTQVAHRVGDEIAPGMVLETVGGDHVLLRRDTQTVRVDLPVDGGSARRDGAAGSLPTSPPPVAPAATDSTTTATQVDAAALFAAARLRAYREDGRVTGYTLMPGNDDALLRQVGLQPGDVLLDVNGQALDPERLLQLSGELQSADGARLTFRRDGQTRTLQLGARAP</sequence>
<name>A0A4R5U4M9_9GAMM</name>
<dbReference type="AlphaFoldDB" id="A0A4R5U4M9"/>
<keyword evidence="7" id="KW-1133">Transmembrane helix</keyword>
<protein>
    <submittedName>
        <fullName evidence="11">Type II secretion system protein C</fullName>
    </submittedName>
</protein>
<dbReference type="InterPro" id="IPR036034">
    <property type="entry name" value="PDZ_sf"/>
</dbReference>
<feature type="compositionally biased region" description="Polar residues" evidence="9">
    <location>
        <begin position="93"/>
        <end position="105"/>
    </location>
</feature>
<accession>A0A4R5U4M9</accession>
<comment type="subcellular location">
    <subcellularLocation>
        <location evidence="1">Cell inner membrane</location>
    </subcellularLocation>
</comment>
<evidence type="ECO:0000313" key="12">
    <source>
        <dbReference type="Proteomes" id="UP000294796"/>
    </source>
</evidence>
<keyword evidence="5" id="KW-0812">Transmembrane</keyword>
<comment type="caution">
    <text evidence="11">The sequence shown here is derived from an EMBL/GenBank/DDBJ whole genome shotgun (WGS) entry which is preliminary data.</text>
</comment>
<reference evidence="11 12" key="1">
    <citation type="submission" date="2019-03" db="EMBL/GenBank/DDBJ databases">
        <title>Luteimonas zhaokaii sp.nov., isolated from the rectal contents of Plateau pika in Yushu, Qinghai Province, China.</title>
        <authorList>
            <person name="Zhang G."/>
        </authorList>
    </citation>
    <scope>NUCLEOTIDE SEQUENCE [LARGE SCALE GENOMIC DNA]</scope>
    <source>
        <strain evidence="11 12">B9</strain>
    </source>
</reference>
<gene>
    <name evidence="11" type="ORF">E2F46_02090</name>
</gene>
<evidence type="ECO:0000259" key="10">
    <source>
        <dbReference type="Pfam" id="PF11356"/>
    </source>
</evidence>
<dbReference type="GO" id="GO:0005886">
    <property type="term" value="C:plasma membrane"/>
    <property type="evidence" value="ECO:0007669"/>
    <property type="project" value="UniProtKB-SubCell"/>
</dbReference>
<dbReference type="Pfam" id="PF11356">
    <property type="entry name" value="T2SSC"/>
    <property type="match status" value="1"/>
</dbReference>
<evidence type="ECO:0000256" key="6">
    <source>
        <dbReference type="ARBA" id="ARBA00022927"/>
    </source>
</evidence>
<dbReference type="InterPro" id="IPR024961">
    <property type="entry name" value="T2SS_GspC_N"/>
</dbReference>
<dbReference type="SUPFAM" id="SSF50156">
    <property type="entry name" value="PDZ domain-like"/>
    <property type="match status" value="1"/>
</dbReference>
<keyword evidence="4" id="KW-0997">Cell inner membrane</keyword>
<keyword evidence="3" id="KW-1003">Cell membrane</keyword>